<proteinExistence type="inferred from homology"/>
<dbReference type="PIRSF" id="PIRSF004848">
    <property type="entry name" value="YBL036c_PLPDEIII"/>
    <property type="match status" value="1"/>
</dbReference>
<comment type="function">
    <text evidence="2">Pyridoxal 5'-phosphate (PLP)-binding protein, which is involved in PLP homeostasis.</text>
</comment>
<evidence type="ECO:0000256" key="3">
    <source>
        <dbReference type="RuleBase" id="RU004514"/>
    </source>
</evidence>
<protein>
    <recommendedName>
        <fullName evidence="2">Pyridoxal phosphate homeostasis protein</fullName>
        <shortName evidence="2">PLP homeostasis protein</shortName>
    </recommendedName>
</protein>
<dbReference type="InterPro" id="IPR011078">
    <property type="entry name" value="PyrdxlP_homeostasis"/>
</dbReference>
<accession>A0A5M3T9Y8</accession>
<evidence type="ECO:0000256" key="2">
    <source>
        <dbReference type="HAMAP-Rule" id="MF_02087"/>
    </source>
</evidence>
<reference evidence="5 6" key="1">
    <citation type="journal article" date="2019" name="J Genomics">
        <title>The Draft Genome of a Hydrogen-producing Cyanobacterium, Arthrospira platensis NIES-46.</title>
        <authorList>
            <person name="Suzuki S."/>
            <person name="Yamaguchi H."/>
            <person name="Kawachi M."/>
        </authorList>
    </citation>
    <scope>NUCLEOTIDE SEQUENCE [LARGE SCALE GENOMIC DNA]</scope>
    <source>
        <strain evidence="5 6">NIES-46</strain>
    </source>
</reference>
<organism evidence="5 6">
    <name type="scientific">Limnospira platensis NIES-46</name>
    <dbReference type="NCBI Taxonomy" id="1236695"/>
    <lineage>
        <taxon>Bacteria</taxon>
        <taxon>Bacillati</taxon>
        <taxon>Cyanobacteriota</taxon>
        <taxon>Cyanophyceae</taxon>
        <taxon>Oscillatoriophycideae</taxon>
        <taxon>Oscillatoriales</taxon>
        <taxon>Sirenicapillariaceae</taxon>
        <taxon>Limnospira</taxon>
    </lineage>
</organism>
<evidence type="ECO:0000259" key="4">
    <source>
        <dbReference type="Pfam" id="PF01168"/>
    </source>
</evidence>
<feature type="domain" description="Alanine racemase N-terminal" evidence="4">
    <location>
        <begin position="3"/>
        <end position="220"/>
    </location>
</feature>
<dbReference type="RefSeq" id="WP_006618974.1">
    <property type="nucleotide sequence ID" value="NZ_BIMW01000130.1"/>
</dbReference>
<dbReference type="PANTHER" id="PTHR10146:SF14">
    <property type="entry name" value="PYRIDOXAL PHOSPHATE HOMEOSTASIS PROTEIN"/>
    <property type="match status" value="1"/>
</dbReference>
<dbReference type="Pfam" id="PF01168">
    <property type="entry name" value="Ala_racemase_N"/>
    <property type="match status" value="1"/>
</dbReference>
<comment type="caution">
    <text evidence="5">The sequence shown here is derived from an EMBL/GenBank/DDBJ whole genome shotgun (WGS) entry which is preliminary data.</text>
</comment>
<evidence type="ECO:0000313" key="6">
    <source>
        <dbReference type="Proteomes" id="UP000326169"/>
    </source>
</evidence>
<dbReference type="EMBL" id="BIMW01000130">
    <property type="protein sequence ID" value="GCE95452.1"/>
    <property type="molecule type" value="Genomic_DNA"/>
</dbReference>
<name>A0A5M3T9Y8_LIMPL</name>
<evidence type="ECO:0000256" key="1">
    <source>
        <dbReference type="ARBA" id="ARBA00022898"/>
    </source>
</evidence>
<sequence>MTDSIAERIAQIRAAIPPEVRLVAVTKTVSVSAMRLAYEAGVRDFGENRVQEAEAKQSQLQDLTDINWHLIGHLQSNKAATAIAHFDWIHSVDSLKLAQRLDRLATEQSRCPRICLQVKILPDPNKYGWTVPELLADLPQLNVCESLNIQGLMTIPPQGLTENETRSVFEQTRQLAAQIEGQNWSNIKMQELSMGMSGDYLLAVEAGATMIRPGQTIFGPRNI</sequence>
<dbReference type="SUPFAM" id="SSF51419">
    <property type="entry name" value="PLP-binding barrel"/>
    <property type="match status" value="1"/>
</dbReference>
<dbReference type="CDD" id="cd00635">
    <property type="entry name" value="PLPDE_III_YBL036c_like"/>
    <property type="match status" value="1"/>
</dbReference>
<dbReference type="InterPro" id="IPR029066">
    <property type="entry name" value="PLP-binding_barrel"/>
</dbReference>
<dbReference type="HAMAP" id="MF_02087">
    <property type="entry name" value="PLP_homeostasis"/>
    <property type="match status" value="1"/>
</dbReference>
<comment type="similarity">
    <text evidence="2 3">Belongs to the pyridoxal phosphate-binding protein YggS/PROSC family.</text>
</comment>
<dbReference type="InterPro" id="IPR001608">
    <property type="entry name" value="Ala_racemase_N"/>
</dbReference>
<keyword evidence="6" id="KW-1185">Reference proteome</keyword>
<evidence type="ECO:0000313" key="5">
    <source>
        <dbReference type="EMBL" id="GCE95452.1"/>
    </source>
</evidence>
<dbReference type="Proteomes" id="UP000326169">
    <property type="component" value="Unassembled WGS sequence"/>
</dbReference>
<keyword evidence="1 2" id="KW-0663">Pyridoxal phosphate</keyword>
<dbReference type="NCBIfam" id="TIGR00044">
    <property type="entry name" value="YggS family pyridoxal phosphate-dependent enzyme"/>
    <property type="match status" value="1"/>
</dbReference>
<gene>
    <name evidence="5" type="ORF">NIES46_35160</name>
</gene>
<feature type="modified residue" description="N6-(pyridoxal phosphate)lysine" evidence="2">
    <location>
        <position position="27"/>
    </location>
</feature>
<dbReference type="PANTHER" id="PTHR10146">
    <property type="entry name" value="PROLINE SYNTHETASE CO-TRANSCRIBED BACTERIAL HOMOLOG PROTEIN"/>
    <property type="match status" value="1"/>
</dbReference>
<dbReference type="GeneID" id="301684298"/>
<dbReference type="Gene3D" id="3.20.20.10">
    <property type="entry name" value="Alanine racemase"/>
    <property type="match status" value="1"/>
</dbReference>